<dbReference type="InterPro" id="IPR002376">
    <property type="entry name" value="Formyl_transf_N"/>
</dbReference>
<feature type="active site" evidence="3">
    <location>
        <position position="224"/>
    </location>
</feature>
<dbReference type="NCBIfam" id="NF004684">
    <property type="entry name" value="PRK06027.1"/>
    <property type="match status" value="1"/>
</dbReference>
<dbReference type="InterPro" id="IPR045865">
    <property type="entry name" value="ACT-like_dom_sf"/>
</dbReference>
<sequence length="280" mass="31902">MHNQTLILIQCQDAVGLVAVIARVIAKHQLNIVTMREYVDEENRKFFLRVVCSGLPAEASLLQQELLTHLPPQAFVKINPARQKKLVVLVTKEHHCLADILVRHFFKTLNADVMAVIGNYDCLKDFTEKFDIPYHHISHENKTREAFEEELAEQISVYQPDYIVLAKFMRILSPKFVALFANKLINIHHSFLPAFIGANPYRQAYKRGVKIIGATAHYVTNDLDEGPIIVQRTKSINHSYDVPNLVTAGKEIEKAVLSHAIQLLTEDRVMLQGNKTIVFE</sequence>
<feature type="domain" description="ACT" evidence="5">
    <location>
        <begin position="6"/>
        <end position="83"/>
    </location>
</feature>
<dbReference type="AlphaFoldDB" id="A0A5S5CXH1"/>
<evidence type="ECO:0000259" key="5">
    <source>
        <dbReference type="PROSITE" id="PS51671"/>
    </source>
</evidence>
<dbReference type="SUPFAM" id="SSF53328">
    <property type="entry name" value="Formyltransferase"/>
    <property type="match status" value="1"/>
</dbReference>
<comment type="function">
    <text evidence="3">Catalyzes the hydrolysis of 10-formyltetrahydrofolate (formyl-FH4) to formate and tetrahydrofolate (FH4).</text>
</comment>
<comment type="similarity">
    <text evidence="3">Belongs to the PurU family.</text>
</comment>
<proteinExistence type="inferred from homology"/>
<accession>A0A5S5CXH1</accession>
<keyword evidence="2 3" id="KW-0378">Hydrolase</keyword>
<dbReference type="InterPro" id="IPR044074">
    <property type="entry name" value="PurU_ACT"/>
</dbReference>
<dbReference type="OrthoDB" id="9806170at2"/>
<dbReference type="UniPathway" id="UPA00074">
    <property type="reaction ID" value="UER00170"/>
</dbReference>
<comment type="catalytic activity">
    <reaction evidence="3">
        <text>(6R)-10-formyltetrahydrofolate + H2O = (6S)-5,6,7,8-tetrahydrofolate + formate + H(+)</text>
        <dbReference type="Rhea" id="RHEA:19833"/>
        <dbReference type="ChEBI" id="CHEBI:15377"/>
        <dbReference type="ChEBI" id="CHEBI:15378"/>
        <dbReference type="ChEBI" id="CHEBI:15740"/>
        <dbReference type="ChEBI" id="CHEBI:57453"/>
        <dbReference type="ChEBI" id="CHEBI:195366"/>
        <dbReference type="EC" id="3.5.1.10"/>
    </reaction>
</comment>
<dbReference type="EMBL" id="VNHX01000031">
    <property type="protein sequence ID" value="TYP88275.1"/>
    <property type="molecule type" value="Genomic_DNA"/>
</dbReference>
<comment type="pathway">
    <text evidence="3">Purine metabolism; IMP biosynthesis via de novo pathway; formate from 10-formyl-5,6,7,8-tetrahydrofolate: step 1/1.</text>
</comment>
<dbReference type="CDD" id="cd04875">
    <property type="entry name" value="ACT_F4HF-DF"/>
    <property type="match status" value="1"/>
</dbReference>
<reference evidence="6 7" key="1">
    <citation type="submission" date="2019-07" db="EMBL/GenBank/DDBJ databases">
        <title>Genomic Encyclopedia of Archaeal and Bacterial Type Strains, Phase II (KMG-II): from individual species to whole genera.</title>
        <authorList>
            <person name="Goeker M."/>
        </authorList>
    </citation>
    <scope>NUCLEOTIDE SEQUENCE [LARGE SCALE GENOMIC DNA]</scope>
    <source>
        <strain evidence="6 7">DSM 18850</strain>
    </source>
</reference>
<dbReference type="InterPro" id="IPR036477">
    <property type="entry name" value="Formyl_transf_N_sf"/>
</dbReference>
<dbReference type="GO" id="GO:0006730">
    <property type="term" value="P:one-carbon metabolic process"/>
    <property type="evidence" value="ECO:0007669"/>
    <property type="project" value="UniProtKB-KW"/>
</dbReference>
<dbReference type="NCBIfam" id="TIGR00655">
    <property type="entry name" value="PurU"/>
    <property type="match status" value="1"/>
</dbReference>
<comment type="caution">
    <text evidence="6">The sequence shown here is derived from an EMBL/GenBank/DDBJ whole genome shotgun (WGS) entry which is preliminary data.</text>
</comment>
<dbReference type="GO" id="GO:0006189">
    <property type="term" value="P:'de novo' IMP biosynthetic process"/>
    <property type="evidence" value="ECO:0007669"/>
    <property type="project" value="UniProtKB-UniRule"/>
</dbReference>
<dbReference type="PRINTS" id="PR01575">
    <property type="entry name" value="FFH4HYDRLASE"/>
</dbReference>
<dbReference type="PANTHER" id="PTHR42706">
    <property type="entry name" value="FORMYLTETRAHYDROFOLATE DEFORMYLASE"/>
    <property type="match status" value="1"/>
</dbReference>
<dbReference type="PROSITE" id="PS51671">
    <property type="entry name" value="ACT"/>
    <property type="match status" value="1"/>
</dbReference>
<evidence type="ECO:0000256" key="1">
    <source>
        <dbReference type="ARBA" id="ARBA00022563"/>
    </source>
</evidence>
<dbReference type="Proteomes" id="UP000325105">
    <property type="component" value="Unassembled WGS sequence"/>
</dbReference>
<evidence type="ECO:0000256" key="2">
    <source>
        <dbReference type="ARBA" id="ARBA00022801"/>
    </source>
</evidence>
<keyword evidence="3" id="KW-0658">Purine biosynthesis</keyword>
<keyword evidence="7" id="KW-1185">Reference proteome</keyword>
<dbReference type="Pfam" id="PF00551">
    <property type="entry name" value="Formyl_trans_N"/>
    <property type="match status" value="1"/>
</dbReference>
<dbReference type="Gene3D" id="3.30.70.260">
    <property type="match status" value="1"/>
</dbReference>
<dbReference type="PIRSF" id="PIRSF036480">
    <property type="entry name" value="FormyFH4_hydr"/>
    <property type="match status" value="1"/>
</dbReference>
<evidence type="ECO:0000256" key="4">
    <source>
        <dbReference type="NCBIfam" id="TIGR00655"/>
    </source>
</evidence>
<protein>
    <recommendedName>
        <fullName evidence="3 4">Formyltetrahydrofolate deformylase</fullName>
        <ecNumber evidence="3 4">3.5.1.10</ecNumber>
    </recommendedName>
    <alternativeName>
        <fullName evidence="3">Formyl-FH(4) hydrolase</fullName>
    </alternativeName>
</protein>
<name>A0A5S5CXH1_9SPHI</name>
<evidence type="ECO:0000256" key="3">
    <source>
        <dbReference type="HAMAP-Rule" id="MF_01927"/>
    </source>
</evidence>
<evidence type="ECO:0000313" key="7">
    <source>
        <dbReference type="Proteomes" id="UP000325105"/>
    </source>
</evidence>
<dbReference type="PANTHER" id="PTHR42706:SF1">
    <property type="entry name" value="FORMYLTETRAHYDROFOLATE DEFORMYLASE 2, MITOCHONDRIAL"/>
    <property type="match status" value="1"/>
</dbReference>
<dbReference type="Gene3D" id="3.40.50.170">
    <property type="entry name" value="Formyl transferase, N-terminal domain"/>
    <property type="match status" value="1"/>
</dbReference>
<evidence type="ECO:0000313" key="6">
    <source>
        <dbReference type="EMBL" id="TYP88275.1"/>
    </source>
</evidence>
<dbReference type="HAMAP" id="MF_01927">
    <property type="entry name" value="PurU"/>
    <property type="match status" value="1"/>
</dbReference>
<gene>
    <name evidence="3" type="primary">purU</name>
    <name evidence="6" type="ORF">BC792_13113</name>
</gene>
<dbReference type="SUPFAM" id="SSF55021">
    <property type="entry name" value="ACT-like"/>
    <property type="match status" value="1"/>
</dbReference>
<dbReference type="EC" id="3.5.1.10" evidence="3 4"/>
<dbReference type="GO" id="GO:0008864">
    <property type="term" value="F:formyltetrahydrofolate deformylase activity"/>
    <property type="evidence" value="ECO:0007669"/>
    <property type="project" value="UniProtKB-UniRule"/>
</dbReference>
<organism evidence="6 7">
    <name type="scientific">Sphingobacterium allocomposti</name>
    <dbReference type="NCBI Taxonomy" id="415956"/>
    <lineage>
        <taxon>Bacteria</taxon>
        <taxon>Pseudomonadati</taxon>
        <taxon>Bacteroidota</taxon>
        <taxon>Sphingobacteriia</taxon>
        <taxon>Sphingobacteriales</taxon>
        <taxon>Sphingobacteriaceae</taxon>
        <taxon>Sphingobacterium</taxon>
    </lineage>
</organism>
<dbReference type="InterPro" id="IPR002912">
    <property type="entry name" value="ACT_dom"/>
</dbReference>
<keyword evidence="1 3" id="KW-0554">One-carbon metabolism</keyword>
<dbReference type="InterPro" id="IPR004810">
    <property type="entry name" value="PurU"/>
</dbReference>
<dbReference type="RefSeq" id="WP_148910235.1">
    <property type="nucleotide sequence ID" value="NZ_VNHX01000031.1"/>
</dbReference>